<comment type="caution">
    <text evidence="2">The sequence shown here is derived from an EMBL/GenBank/DDBJ whole genome shotgun (WGS) entry which is preliminary data.</text>
</comment>
<protein>
    <recommendedName>
        <fullName evidence="1">N-acetyltransferase domain-containing protein</fullName>
    </recommendedName>
</protein>
<dbReference type="EMBL" id="MQVX01000001">
    <property type="protein sequence ID" value="PQJ16262.1"/>
    <property type="molecule type" value="Genomic_DNA"/>
</dbReference>
<sequence length="150" mass="17496">MVEQYKSFEELSLKELYTILQLRSEIFVVEQNCVYQDLDGEDYRAIHFLCTSDQNKGDLVAYCRIFMPESKQEEAKIGRVLVKEEHRTAGYGRKMMMSAMKWINQQGVDKMRLEAQTYLIGFYSSLGFEAQGEEYLEDGIPHISMALRPQ</sequence>
<dbReference type="SUPFAM" id="SSF55729">
    <property type="entry name" value="Acyl-CoA N-acyltransferases (Nat)"/>
    <property type="match status" value="1"/>
</dbReference>
<dbReference type="GO" id="GO:0008080">
    <property type="term" value="F:N-acetyltransferase activity"/>
    <property type="evidence" value="ECO:0007669"/>
    <property type="project" value="TreeGrafter"/>
</dbReference>
<dbReference type="InterPro" id="IPR000182">
    <property type="entry name" value="GNAT_dom"/>
</dbReference>
<dbReference type="InterPro" id="IPR016181">
    <property type="entry name" value="Acyl_CoA_acyltransferase"/>
</dbReference>
<proteinExistence type="predicted"/>
<keyword evidence="3" id="KW-1185">Reference proteome</keyword>
<gene>
    <name evidence="2" type="ORF">BST99_11505</name>
</gene>
<dbReference type="InterPro" id="IPR039143">
    <property type="entry name" value="GNPNAT1-like"/>
</dbReference>
<dbReference type="Gene3D" id="3.40.630.30">
    <property type="match status" value="1"/>
</dbReference>
<feature type="domain" description="N-acetyltransferase" evidence="1">
    <location>
        <begin position="6"/>
        <end position="150"/>
    </location>
</feature>
<accession>A0A2S7T8K8</accession>
<dbReference type="Pfam" id="PF13673">
    <property type="entry name" value="Acetyltransf_10"/>
    <property type="match status" value="1"/>
</dbReference>
<reference evidence="3" key="1">
    <citation type="submission" date="2016-11" db="EMBL/GenBank/DDBJ databases">
        <title>Trade-off between light-utilization and light-protection in marine flavobacteria.</title>
        <authorList>
            <person name="Kumagai Y."/>
            <person name="Yoshizawa S."/>
            <person name="Kogure K."/>
        </authorList>
    </citation>
    <scope>NUCLEOTIDE SEQUENCE [LARGE SCALE GENOMIC DNA]</scope>
    <source>
        <strain evidence="3">SG-18</strain>
    </source>
</reference>
<evidence type="ECO:0000259" key="1">
    <source>
        <dbReference type="PROSITE" id="PS51186"/>
    </source>
</evidence>
<organism evidence="2 3">
    <name type="scientific">Aureicoccus marinus</name>
    <dbReference type="NCBI Taxonomy" id="754435"/>
    <lineage>
        <taxon>Bacteria</taxon>
        <taxon>Pseudomonadati</taxon>
        <taxon>Bacteroidota</taxon>
        <taxon>Flavobacteriia</taxon>
        <taxon>Flavobacteriales</taxon>
        <taxon>Flavobacteriaceae</taxon>
        <taxon>Aureicoccus</taxon>
    </lineage>
</organism>
<dbReference type="Proteomes" id="UP000239366">
    <property type="component" value="Unassembled WGS sequence"/>
</dbReference>
<name>A0A2S7T8K8_9FLAO</name>
<dbReference type="PROSITE" id="PS51186">
    <property type="entry name" value="GNAT"/>
    <property type="match status" value="1"/>
</dbReference>
<dbReference type="CDD" id="cd04301">
    <property type="entry name" value="NAT_SF"/>
    <property type="match status" value="1"/>
</dbReference>
<dbReference type="PANTHER" id="PTHR13355">
    <property type="entry name" value="GLUCOSAMINE 6-PHOSPHATE N-ACETYLTRANSFERASE"/>
    <property type="match status" value="1"/>
</dbReference>
<dbReference type="AlphaFoldDB" id="A0A2S7T8K8"/>
<dbReference type="RefSeq" id="WP_105001936.1">
    <property type="nucleotide sequence ID" value="NZ_MQVX01000001.1"/>
</dbReference>
<evidence type="ECO:0000313" key="3">
    <source>
        <dbReference type="Proteomes" id="UP000239366"/>
    </source>
</evidence>
<dbReference type="OrthoDB" id="9796171at2"/>
<evidence type="ECO:0000313" key="2">
    <source>
        <dbReference type="EMBL" id="PQJ16262.1"/>
    </source>
</evidence>